<dbReference type="Proteomes" id="UP001203423">
    <property type="component" value="Unassembled WGS sequence"/>
</dbReference>
<comment type="caution">
    <text evidence="1">The sequence shown here is derived from an EMBL/GenBank/DDBJ whole genome shotgun (WGS) entry which is preliminary data.</text>
</comment>
<gene>
    <name evidence="1" type="ORF">L2764_04790</name>
</gene>
<reference evidence="1 2" key="1">
    <citation type="submission" date="2022-01" db="EMBL/GenBank/DDBJ databases">
        <title>Whole genome-based taxonomy of the Shewanellaceae.</title>
        <authorList>
            <person name="Martin-Rodriguez A.J."/>
        </authorList>
    </citation>
    <scope>NUCLEOTIDE SEQUENCE [LARGE SCALE GENOMIC DNA]</scope>
    <source>
        <strain evidence="1 2">DSM 17177</strain>
    </source>
</reference>
<dbReference type="RefSeq" id="WP_248939105.1">
    <property type="nucleotide sequence ID" value="NZ_JAKIKS010000012.1"/>
</dbReference>
<dbReference type="EMBL" id="JAKIKS010000012">
    <property type="protein sequence ID" value="MCL1123819.1"/>
    <property type="molecule type" value="Genomic_DNA"/>
</dbReference>
<evidence type="ECO:0000313" key="1">
    <source>
        <dbReference type="EMBL" id="MCL1123819.1"/>
    </source>
</evidence>
<dbReference type="InterPro" id="IPR009912">
    <property type="entry name" value="DUF1451"/>
</dbReference>
<sequence length="166" mass="19349">MSERSQELLKLYARLFEHVKIEYEFGNDMTIKKLYQEVSQGKEYLALKAQVKEDELALVEQFLKRDIASFLQEKNDADLSYSPFFIAAKNTFWHWLSEITDRSQLEWTELAQDFKHQGVYVSGEIIAQGCLACTACGHKMYIEFPDLIPDCPECDNDKFYREALAP</sequence>
<organism evidence="1 2">
    <name type="scientific">Shewanella surugensis</name>
    <dbReference type="NCBI Taxonomy" id="212020"/>
    <lineage>
        <taxon>Bacteria</taxon>
        <taxon>Pseudomonadati</taxon>
        <taxon>Pseudomonadota</taxon>
        <taxon>Gammaproteobacteria</taxon>
        <taxon>Alteromonadales</taxon>
        <taxon>Shewanellaceae</taxon>
        <taxon>Shewanella</taxon>
    </lineage>
</organism>
<protein>
    <submittedName>
        <fullName evidence="1">Zinc ribbon-containing protein</fullName>
    </submittedName>
</protein>
<proteinExistence type="predicted"/>
<dbReference type="Pfam" id="PF07295">
    <property type="entry name" value="DUF1451"/>
    <property type="match status" value="1"/>
</dbReference>
<accession>A0ABT0L8D9</accession>
<name>A0ABT0L8D9_9GAMM</name>
<keyword evidence="2" id="KW-1185">Reference proteome</keyword>
<evidence type="ECO:0000313" key="2">
    <source>
        <dbReference type="Proteomes" id="UP001203423"/>
    </source>
</evidence>